<dbReference type="EMBL" id="JAQNDO010000001">
    <property type="protein sequence ID" value="MDC0745702.1"/>
    <property type="molecule type" value="Genomic_DNA"/>
</dbReference>
<accession>A0ABT5EWM0</accession>
<name>A0ABT5EWM0_9BACT</name>
<dbReference type="RefSeq" id="WP_271923492.1">
    <property type="nucleotide sequence ID" value="NZ_JAQNDO010000001.1"/>
</dbReference>
<keyword evidence="2" id="KW-1185">Reference proteome</keyword>
<evidence type="ECO:0000313" key="1">
    <source>
        <dbReference type="EMBL" id="MDC0745702.1"/>
    </source>
</evidence>
<gene>
    <name evidence="1" type="ORF">POL67_30505</name>
</gene>
<organism evidence="1 2">
    <name type="scientific">Polyangium mundeleinium</name>
    <dbReference type="NCBI Taxonomy" id="2995306"/>
    <lineage>
        <taxon>Bacteria</taxon>
        <taxon>Pseudomonadati</taxon>
        <taxon>Myxococcota</taxon>
        <taxon>Polyangia</taxon>
        <taxon>Polyangiales</taxon>
        <taxon>Polyangiaceae</taxon>
        <taxon>Polyangium</taxon>
    </lineage>
</organism>
<sequence length="56" mass="5694">MNAPRAIPAAVSGHAFFRSILVHGQDGAVQGISDGGPILRPALADPSPRDGRSFAA</sequence>
<dbReference type="Proteomes" id="UP001221411">
    <property type="component" value="Unassembled WGS sequence"/>
</dbReference>
<reference evidence="1 2" key="1">
    <citation type="submission" date="2022-11" db="EMBL/GenBank/DDBJ databases">
        <title>Minimal conservation of predation-associated metabolite biosynthetic gene clusters underscores biosynthetic potential of Myxococcota including descriptions for ten novel species: Archangium lansinium sp. nov., Myxococcus landrumus sp. nov., Nannocystis bai.</title>
        <authorList>
            <person name="Ahearne A."/>
            <person name="Stevens C."/>
            <person name="Dowd S."/>
        </authorList>
    </citation>
    <scope>NUCLEOTIDE SEQUENCE [LARGE SCALE GENOMIC DNA]</scope>
    <source>
        <strain evidence="1 2">RJM3</strain>
    </source>
</reference>
<protein>
    <submittedName>
        <fullName evidence="1">Uncharacterized protein</fullName>
    </submittedName>
</protein>
<comment type="caution">
    <text evidence="1">The sequence shown here is derived from an EMBL/GenBank/DDBJ whole genome shotgun (WGS) entry which is preliminary data.</text>
</comment>
<proteinExistence type="predicted"/>
<evidence type="ECO:0000313" key="2">
    <source>
        <dbReference type="Proteomes" id="UP001221411"/>
    </source>
</evidence>